<feature type="signal peptide" evidence="3">
    <location>
        <begin position="1"/>
        <end position="24"/>
    </location>
</feature>
<keyword evidence="2" id="KW-0472">Membrane</keyword>
<sequence length="789" mass="82060">MRKPNAVSLILAVGFVAIAGPAFAQATNPYNVSWSSLNPQGDWSATVLQSLFPIPGFTQGVSTGNEATVIGQLVGQFTGFVAAIACAFVSYNIIMNIHRAAESSQVLGSGQTWMAAVRIGFAAIMMFPLGGGFCAGQEMVMQGAMWGVGMAKSLYTNAIQAVGPDAIVIATPQIPGTSNIVANLINDQLCMDLVNLAGNGSGNGTPLIPVPQPLSVNDGQGSGFVTWSYSLATGDGTGNPVCGSVTVREAASNATTIAGVNVDMAATQQAILTNVINGDLQSQVQSVAQNLWLNKTAASLAPLQGIYNSAVADYTNLLTTAATGVQSQINTAIQSNATAARNGNLDLLNSEQQQSTLGWTAAGAYYLEIARLNAETLSVMNATPDVTTPTYDGLGSSLSDDLAPVKSAADSYMQALLETATTADGSNPPSGIPTTLASATDAAKGQTVLAQLFNSIGLNDWFLNKITAFLLPPTQVWTDPFGGLMSLGQVLMNVSLAAFAAAGILASGTGTAATTVWNVLTGNWAAAAATVAIHPLISFLSVPIFMLLTSILMPGMIISYVLPMVPYVMWMAGVCGWIILVCEAMIAVPLWMLAHMTIGGDGLHGRAIEGWGLLFNVMFRPTLMIIGLFLSYFVFDCMSWLIRESFGIAVGFVLANGWFVTNLIGIVVLLNIFVMLQVTTAIMSFRMIALLPHHLPRLLGFTAANRVDIEAFQQQAAWGAGQGLAGGTKQALSAGLQGVKTAADQKKNLPRGPAGLISGPQGGGGDEGLDSTLRATTDQSDQGADNVDV</sequence>
<feature type="transmembrane region" description="Helical" evidence="2">
    <location>
        <begin position="646"/>
        <end position="676"/>
    </location>
</feature>
<evidence type="ECO:0000256" key="1">
    <source>
        <dbReference type="SAM" id="MobiDB-lite"/>
    </source>
</evidence>
<feature type="transmembrane region" description="Helical" evidence="2">
    <location>
        <begin position="568"/>
        <end position="593"/>
    </location>
</feature>
<organism evidence="4 5">
    <name type="scientific">Acidocella aquatica</name>
    <dbReference type="NCBI Taxonomy" id="1922313"/>
    <lineage>
        <taxon>Bacteria</taxon>
        <taxon>Pseudomonadati</taxon>
        <taxon>Pseudomonadota</taxon>
        <taxon>Alphaproteobacteria</taxon>
        <taxon>Acetobacterales</taxon>
        <taxon>Acidocellaceae</taxon>
        <taxon>Acidocella</taxon>
    </lineage>
</organism>
<comment type="caution">
    <text evidence="4">The sequence shown here is derived from an EMBL/GenBank/DDBJ whole genome shotgun (WGS) entry which is preliminary data.</text>
</comment>
<feature type="transmembrane region" description="Helical" evidence="2">
    <location>
        <begin position="73"/>
        <end position="94"/>
    </location>
</feature>
<evidence type="ECO:0000313" key="4">
    <source>
        <dbReference type="EMBL" id="GLR66568.1"/>
    </source>
</evidence>
<dbReference type="RefSeq" id="WP_284257266.1">
    <property type="nucleotide sequence ID" value="NZ_BSOS01000026.1"/>
</dbReference>
<keyword evidence="2" id="KW-1133">Transmembrane helix</keyword>
<reference evidence="5" key="1">
    <citation type="journal article" date="2019" name="Int. J. Syst. Evol. Microbiol.">
        <title>The Global Catalogue of Microorganisms (GCM) 10K type strain sequencing project: providing services to taxonomists for standard genome sequencing and annotation.</title>
        <authorList>
            <consortium name="The Broad Institute Genomics Platform"/>
            <consortium name="The Broad Institute Genome Sequencing Center for Infectious Disease"/>
            <person name="Wu L."/>
            <person name="Ma J."/>
        </authorList>
    </citation>
    <scope>NUCLEOTIDE SEQUENCE [LARGE SCALE GENOMIC DNA]</scope>
    <source>
        <strain evidence="5">NBRC 112502</strain>
    </source>
</reference>
<keyword evidence="2" id="KW-0812">Transmembrane</keyword>
<protein>
    <submittedName>
        <fullName evidence="4">Membrane protein</fullName>
    </submittedName>
</protein>
<proteinExistence type="predicted"/>
<feature type="transmembrane region" description="Helical" evidence="2">
    <location>
        <begin position="544"/>
        <end position="562"/>
    </location>
</feature>
<feature type="compositionally biased region" description="Polar residues" evidence="1">
    <location>
        <begin position="773"/>
        <end position="783"/>
    </location>
</feature>
<dbReference type="Proteomes" id="UP001156641">
    <property type="component" value="Unassembled WGS sequence"/>
</dbReference>
<dbReference type="EMBL" id="BSOS01000026">
    <property type="protein sequence ID" value="GLR66568.1"/>
    <property type="molecule type" value="Genomic_DNA"/>
</dbReference>
<name>A0ABQ6A5K1_9PROT</name>
<evidence type="ECO:0000256" key="3">
    <source>
        <dbReference type="SAM" id="SignalP"/>
    </source>
</evidence>
<keyword evidence="3" id="KW-0732">Signal</keyword>
<feature type="transmembrane region" description="Helical" evidence="2">
    <location>
        <begin position="613"/>
        <end position="634"/>
    </location>
</feature>
<dbReference type="InterPro" id="IPR027628">
    <property type="entry name" value="DotA_TraY"/>
</dbReference>
<feature type="transmembrane region" description="Helical" evidence="2">
    <location>
        <begin position="490"/>
        <end position="510"/>
    </location>
</feature>
<feature type="chain" id="PRO_5046732543" evidence="3">
    <location>
        <begin position="25"/>
        <end position="789"/>
    </location>
</feature>
<evidence type="ECO:0000256" key="2">
    <source>
        <dbReference type="SAM" id="Phobius"/>
    </source>
</evidence>
<evidence type="ECO:0000313" key="5">
    <source>
        <dbReference type="Proteomes" id="UP001156641"/>
    </source>
</evidence>
<dbReference type="NCBIfam" id="TIGR04346">
    <property type="entry name" value="DotA_TraY"/>
    <property type="match status" value="1"/>
</dbReference>
<feature type="region of interest" description="Disordered" evidence="1">
    <location>
        <begin position="746"/>
        <end position="789"/>
    </location>
</feature>
<accession>A0ABQ6A5K1</accession>
<gene>
    <name evidence="4" type="ORF">GCM10010909_12480</name>
</gene>
<keyword evidence="5" id="KW-1185">Reference proteome</keyword>